<sequence length="300" mass="32463">MSDSDVTNVDGGAAGDDGPNADAAGAPTTGSTSLDLGSGGPNVSEEYPLQVEALRKSFGGITAVDDASFRVKQGSLTGLIGPNGAGKSTTFNLITGMLQPDSGTVTFDGEDITGQRPHAIANKGLVRTFQIARELQEMTVLENLMLAPKGQRGEALWRSVTPGFRDTVVEQETELLERVWNVLEFFDIDHIAEEYAGNLSGGQRKLLEMARALLTDPDMLLLDEPFAGVNPSLEKRLLQHIHELREEGYTFLLVEHDMDLIMENCERVIVLHQGRVLTEGSPDEIQANEEVIEAYLGGNV</sequence>
<evidence type="ECO:0000256" key="8">
    <source>
        <dbReference type="SAM" id="MobiDB-lite"/>
    </source>
</evidence>
<dbReference type="Proteomes" id="UP001597092">
    <property type="component" value="Unassembled WGS sequence"/>
</dbReference>
<dbReference type="CDD" id="cd03219">
    <property type="entry name" value="ABC_Mj1267_LivG_branched"/>
    <property type="match status" value="1"/>
</dbReference>
<evidence type="ECO:0000256" key="6">
    <source>
        <dbReference type="ARBA" id="ARBA00056071"/>
    </source>
</evidence>
<keyword evidence="5" id="KW-0029">Amino-acid transport</keyword>
<evidence type="ECO:0000259" key="9">
    <source>
        <dbReference type="PROSITE" id="PS50893"/>
    </source>
</evidence>
<keyword evidence="11" id="KW-1185">Reference proteome</keyword>
<dbReference type="PANTHER" id="PTHR45772:SF9">
    <property type="entry name" value="CONSERVED COMPONENT OF ABC TRANSPORTER FOR NATURAL AMINO ACIDS"/>
    <property type="match status" value="1"/>
</dbReference>
<dbReference type="AlphaFoldDB" id="A0ABD6DYF2"/>
<dbReference type="GO" id="GO:0006865">
    <property type="term" value="P:amino acid transport"/>
    <property type="evidence" value="ECO:0007669"/>
    <property type="project" value="UniProtKB-KW"/>
</dbReference>
<dbReference type="InterPro" id="IPR003439">
    <property type="entry name" value="ABC_transporter-like_ATP-bd"/>
</dbReference>
<reference evidence="10 11" key="1">
    <citation type="journal article" date="2019" name="Int. J. Syst. Evol. Microbiol.">
        <title>The Global Catalogue of Microorganisms (GCM) 10K type strain sequencing project: providing services to taxonomists for standard genome sequencing and annotation.</title>
        <authorList>
            <consortium name="The Broad Institute Genomics Platform"/>
            <consortium name="The Broad Institute Genome Sequencing Center for Infectious Disease"/>
            <person name="Wu L."/>
            <person name="Ma J."/>
        </authorList>
    </citation>
    <scope>NUCLEOTIDE SEQUENCE [LARGE SCALE GENOMIC DNA]</scope>
    <source>
        <strain evidence="10 11">CGMCC 1.10387</strain>
    </source>
</reference>
<evidence type="ECO:0000256" key="5">
    <source>
        <dbReference type="ARBA" id="ARBA00022970"/>
    </source>
</evidence>
<evidence type="ECO:0000313" key="10">
    <source>
        <dbReference type="EMBL" id="MFD1686617.1"/>
    </source>
</evidence>
<keyword evidence="3" id="KW-0547">Nucleotide-binding</keyword>
<dbReference type="InterPro" id="IPR051120">
    <property type="entry name" value="ABC_AA/LPS_Transport"/>
</dbReference>
<dbReference type="RefSeq" id="WP_256305817.1">
    <property type="nucleotide sequence ID" value="NZ_JANHAW010000001.1"/>
</dbReference>
<dbReference type="InterPro" id="IPR032823">
    <property type="entry name" value="BCA_ABC_TP_C"/>
</dbReference>
<proteinExistence type="inferred from homology"/>
<dbReference type="InterPro" id="IPR027417">
    <property type="entry name" value="P-loop_NTPase"/>
</dbReference>
<dbReference type="InterPro" id="IPR017871">
    <property type="entry name" value="ABC_transporter-like_CS"/>
</dbReference>
<evidence type="ECO:0000256" key="2">
    <source>
        <dbReference type="ARBA" id="ARBA00022448"/>
    </source>
</evidence>
<comment type="function">
    <text evidence="6">Probable component of a branched-chain amino-acid transport system.</text>
</comment>
<dbReference type="SUPFAM" id="SSF52540">
    <property type="entry name" value="P-loop containing nucleoside triphosphate hydrolases"/>
    <property type="match status" value="1"/>
</dbReference>
<gene>
    <name evidence="10" type="ORF">ACFSAS_13455</name>
</gene>
<comment type="similarity">
    <text evidence="1">Belongs to the ABC transporter superfamily.</text>
</comment>
<evidence type="ECO:0000256" key="7">
    <source>
        <dbReference type="ARBA" id="ARBA00072811"/>
    </source>
</evidence>
<comment type="caution">
    <text evidence="10">The sequence shown here is derived from an EMBL/GenBank/DDBJ whole genome shotgun (WGS) entry which is preliminary data.</text>
</comment>
<feature type="domain" description="ABC transporter" evidence="9">
    <location>
        <begin position="49"/>
        <end position="298"/>
    </location>
</feature>
<evidence type="ECO:0000256" key="4">
    <source>
        <dbReference type="ARBA" id="ARBA00022840"/>
    </source>
</evidence>
<keyword evidence="2" id="KW-0813">Transport</keyword>
<dbReference type="PANTHER" id="PTHR45772">
    <property type="entry name" value="CONSERVED COMPONENT OF ABC TRANSPORTER FOR NATURAL AMINO ACIDS-RELATED"/>
    <property type="match status" value="1"/>
</dbReference>
<dbReference type="Pfam" id="PF12399">
    <property type="entry name" value="BCA_ABC_TP_C"/>
    <property type="match status" value="1"/>
</dbReference>
<evidence type="ECO:0000256" key="3">
    <source>
        <dbReference type="ARBA" id="ARBA00022741"/>
    </source>
</evidence>
<evidence type="ECO:0000256" key="1">
    <source>
        <dbReference type="ARBA" id="ARBA00005417"/>
    </source>
</evidence>
<dbReference type="FunFam" id="3.40.50.300:FF:000421">
    <property type="entry name" value="Branched-chain amino acid ABC transporter ATP-binding protein"/>
    <property type="match status" value="1"/>
</dbReference>
<accession>A0ABD6DYF2</accession>
<protein>
    <recommendedName>
        <fullName evidence="7">Probable branched-chain amino acid transport ATP-binding protein LivG</fullName>
    </recommendedName>
</protein>
<dbReference type="EMBL" id="JBHUDP010000005">
    <property type="protein sequence ID" value="MFD1686617.1"/>
    <property type="molecule type" value="Genomic_DNA"/>
</dbReference>
<dbReference type="GO" id="GO:0005524">
    <property type="term" value="F:ATP binding"/>
    <property type="evidence" value="ECO:0007669"/>
    <property type="project" value="UniProtKB-KW"/>
</dbReference>
<name>A0ABD6DYF2_9EURY</name>
<keyword evidence="4 10" id="KW-0067">ATP-binding</keyword>
<dbReference type="InterPro" id="IPR003593">
    <property type="entry name" value="AAA+_ATPase"/>
</dbReference>
<feature type="region of interest" description="Disordered" evidence="8">
    <location>
        <begin position="1"/>
        <end position="44"/>
    </location>
</feature>
<dbReference type="Gene3D" id="3.40.50.300">
    <property type="entry name" value="P-loop containing nucleotide triphosphate hydrolases"/>
    <property type="match status" value="1"/>
</dbReference>
<dbReference type="SMART" id="SM00382">
    <property type="entry name" value="AAA"/>
    <property type="match status" value="1"/>
</dbReference>
<dbReference type="PROSITE" id="PS00211">
    <property type="entry name" value="ABC_TRANSPORTER_1"/>
    <property type="match status" value="1"/>
</dbReference>
<organism evidence="10 11">
    <name type="scientific">Halobellus litoreus</name>
    <dbReference type="NCBI Taxonomy" id="755310"/>
    <lineage>
        <taxon>Archaea</taxon>
        <taxon>Methanobacteriati</taxon>
        <taxon>Methanobacteriota</taxon>
        <taxon>Stenosarchaea group</taxon>
        <taxon>Halobacteria</taxon>
        <taxon>Halobacteriales</taxon>
        <taxon>Haloferacaceae</taxon>
        <taxon>Halobellus</taxon>
    </lineage>
</organism>
<evidence type="ECO:0000313" key="11">
    <source>
        <dbReference type="Proteomes" id="UP001597092"/>
    </source>
</evidence>
<dbReference type="Pfam" id="PF00005">
    <property type="entry name" value="ABC_tran"/>
    <property type="match status" value="1"/>
</dbReference>
<feature type="compositionally biased region" description="Low complexity" evidence="8">
    <location>
        <begin position="1"/>
        <end position="36"/>
    </location>
</feature>
<dbReference type="PROSITE" id="PS50893">
    <property type="entry name" value="ABC_TRANSPORTER_2"/>
    <property type="match status" value="1"/>
</dbReference>